<feature type="compositionally biased region" description="Basic and acidic residues" evidence="1">
    <location>
        <begin position="36"/>
        <end position="70"/>
    </location>
</feature>
<organism evidence="2">
    <name type="scientific">viral metagenome</name>
    <dbReference type="NCBI Taxonomy" id="1070528"/>
    <lineage>
        <taxon>unclassified sequences</taxon>
        <taxon>metagenomes</taxon>
        <taxon>organismal metagenomes</taxon>
    </lineage>
</organism>
<reference evidence="2" key="1">
    <citation type="journal article" date="2020" name="Nature">
        <title>Giant virus diversity and host interactions through global metagenomics.</title>
        <authorList>
            <person name="Schulz F."/>
            <person name="Roux S."/>
            <person name="Paez-Espino D."/>
            <person name="Jungbluth S."/>
            <person name="Walsh D.A."/>
            <person name="Denef V.J."/>
            <person name="McMahon K.D."/>
            <person name="Konstantinidis K.T."/>
            <person name="Eloe-Fadrosh E.A."/>
            <person name="Kyrpides N.C."/>
            <person name="Woyke T."/>
        </authorList>
    </citation>
    <scope>NUCLEOTIDE SEQUENCE</scope>
    <source>
        <strain evidence="2">GVMAG-S-3300011013-78</strain>
    </source>
</reference>
<feature type="region of interest" description="Disordered" evidence="1">
    <location>
        <begin position="132"/>
        <end position="157"/>
    </location>
</feature>
<dbReference type="EMBL" id="MN740883">
    <property type="protein sequence ID" value="QHU16470.1"/>
    <property type="molecule type" value="Genomic_DNA"/>
</dbReference>
<name>A0A6C0KIG0_9ZZZZ</name>
<sequence>MAGKRVSPMAILERHEIRLTNIEHHLKEGLSNNTTKSDESKENNKNEKSVTFVEKKQDQEKEKEQEKTNENVENLKNGLTMTENAIKDFHTVIKELNDKVARNEKLILELTLELLRFKTAVEEKEKITLDIEEKSTQIEPINKEETNDVEETSEEET</sequence>
<dbReference type="AlphaFoldDB" id="A0A6C0KIG0"/>
<accession>A0A6C0KIG0</accession>
<feature type="region of interest" description="Disordered" evidence="1">
    <location>
        <begin position="24"/>
        <end position="76"/>
    </location>
</feature>
<proteinExistence type="predicted"/>
<evidence type="ECO:0000256" key="1">
    <source>
        <dbReference type="SAM" id="MobiDB-lite"/>
    </source>
</evidence>
<feature type="compositionally biased region" description="Basic and acidic residues" evidence="1">
    <location>
        <begin position="132"/>
        <end position="146"/>
    </location>
</feature>
<protein>
    <submittedName>
        <fullName evidence="2">Uncharacterized protein</fullName>
    </submittedName>
</protein>
<evidence type="ECO:0000313" key="2">
    <source>
        <dbReference type="EMBL" id="QHU16470.1"/>
    </source>
</evidence>
<feature type="compositionally biased region" description="Acidic residues" evidence="1">
    <location>
        <begin position="147"/>
        <end position="157"/>
    </location>
</feature>